<dbReference type="PANTHER" id="PTHR48063">
    <property type="entry name" value="LRR RECEPTOR-LIKE KINASE"/>
    <property type="match status" value="1"/>
</dbReference>
<evidence type="ECO:0000256" key="5">
    <source>
        <dbReference type="ARBA" id="ARBA00022737"/>
    </source>
</evidence>
<proteinExistence type="predicted"/>
<keyword evidence="9" id="KW-0418">Kinase</keyword>
<organism evidence="9 10">
    <name type="scientific">Phtheirospermum japonicum</name>
    <dbReference type="NCBI Taxonomy" id="374723"/>
    <lineage>
        <taxon>Eukaryota</taxon>
        <taxon>Viridiplantae</taxon>
        <taxon>Streptophyta</taxon>
        <taxon>Embryophyta</taxon>
        <taxon>Tracheophyta</taxon>
        <taxon>Spermatophyta</taxon>
        <taxon>Magnoliopsida</taxon>
        <taxon>eudicotyledons</taxon>
        <taxon>Gunneridae</taxon>
        <taxon>Pentapetalae</taxon>
        <taxon>asterids</taxon>
        <taxon>lamiids</taxon>
        <taxon>Lamiales</taxon>
        <taxon>Orobanchaceae</taxon>
        <taxon>Orobanchaceae incertae sedis</taxon>
        <taxon>Phtheirospermum</taxon>
    </lineage>
</organism>
<dbReference type="Pfam" id="PF00560">
    <property type="entry name" value="LRR_1"/>
    <property type="match status" value="4"/>
</dbReference>
<evidence type="ECO:0000256" key="1">
    <source>
        <dbReference type="ARBA" id="ARBA00004479"/>
    </source>
</evidence>
<dbReference type="Gene3D" id="3.80.10.10">
    <property type="entry name" value="Ribonuclease Inhibitor"/>
    <property type="match status" value="1"/>
</dbReference>
<evidence type="ECO:0000256" key="8">
    <source>
        <dbReference type="ARBA" id="ARBA00023180"/>
    </source>
</evidence>
<keyword evidence="6" id="KW-1133">Transmembrane helix</keyword>
<dbReference type="EMBL" id="BMAC01000331">
    <property type="protein sequence ID" value="GFP93979.1"/>
    <property type="molecule type" value="Genomic_DNA"/>
</dbReference>
<dbReference type="InterPro" id="IPR046956">
    <property type="entry name" value="RLP23-like"/>
</dbReference>
<evidence type="ECO:0000256" key="2">
    <source>
        <dbReference type="ARBA" id="ARBA00022614"/>
    </source>
</evidence>
<dbReference type="InterPro" id="IPR001611">
    <property type="entry name" value="Leu-rich_rpt"/>
</dbReference>
<evidence type="ECO:0000256" key="7">
    <source>
        <dbReference type="ARBA" id="ARBA00023136"/>
    </source>
</evidence>
<reference evidence="9" key="1">
    <citation type="submission" date="2020-07" db="EMBL/GenBank/DDBJ databases">
        <title>Ethylene signaling mediates host invasion by parasitic plants.</title>
        <authorList>
            <person name="Yoshida S."/>
        </authorList>
    </citation>
    <scope>NUCLEOTIDE SEQUENCE</scope>
    <source>
        <strain evidence="9">Okayama</strain>
    </source>
</reference>
<keyword evidence="2" id="KW-0433">Leucine-rich repeat</keyword>
<sequence>MKALRYLDLSRNHLSGNLPDCNWGNLDSLSVAILSSNQLSGAIPNSIGGGAYGSLEWLQLNNNSLTGQLPSNLRNCTTLFVLDVGDNKLTGKSPEWIGNYMLYLAVLRLRNNEFYGHIPSAYCQLSGLQIMDFAHNQLTGNIPHCFGSLLGMITSGGIPGEFSFNILSNRRKTR</sequence>
<dbReference type="AlphaFoldDB" id="A0A830C4H4"/>
<keyword evidence="10" id="KW-1185">Reference proteome</keyword>
<keyword evidence="9" id="KW-0808">Transferase</keyword>
<evidence type="ECO:0000256" key="6">
    <source>
        <dbReference type="ARBA" id="ARBA00022989"/>
    </source>
</evidence>
<keyword evidence="7" id="KW-0472">Membrane</keyword>
<dbReference type="SUPFAM" id="SSF52058">
    <property type="entry name" value="L domain-like"/>
    <property type="match status" value="1"/>
</dbReference>
<dbReference type="PANTHER" id="PTHR48063:SF112">
    <property type="entry name" value="RECEPTOR LIKE PROTEIN 30-LIKE"/>
    <property type="match status" value="1"/>
</dbReference>
<dbReference type="InterPro" id="IPR032675">
    <property type="entry name" value="LRR_dom_sf"/>
</dbReference>
<dbReference type="GO" id="GO:0016020">
    <property type="term" value="C:membrane"/>
    <property type="evidence" value="ECO:0007669"/>
    <property type="project" value="UniProtKB-SubCell"/>
</dbReference>
<comment type="subcellular location">
    <subcellularLocation>
        <location evidence="1">Membrane</location>
        <topology evidence="1">Single-pass type I membrane protein</topology>
    </subcellularLocation>
</comment>
<evidence type="ECO:0000256" key="3">
    <source>
        <dbReference type="ARBA" id="ARBA00022692"/>
    </source>
</evidence>
<keyword evidence="5" id="KW-0677">Repeat</keyword>
<comment type="caution">
    <text evidence="9">The sequence shown here is derived from an EMBL/GenBank/DDBJ whole genome shotgun (WGS) entry which is preliminary data.</text>
</comment>
<keyword evidence="3" id="KW-0812">Transmembrane</keyword>
<gene>
    <name evidence="9" type="ORF">PHJA_001542300</name>
</gene>
<keyword evidence="8" id="KW-0325">Glycoprotein</keyword>
<evidence type="ECO:0000313" key="9">
    <source>
        <dbReference type="EMBL" id="GFP93979.1"/>
    </source>
</evidence>
<dbReference type="FunFam" id="3.80.10.10:FF:000041">
    <property type="entry name" value="LRR receptor-like serine/threonine-protein kinase ERECTA"/>
    <property type="match status" value="1"/>
</dbReference>
<name>A0A830C4H4_9LAMI</name>
<protein>
    <submittedName>
        <fullName evidence="9">Receptor-like protein kinase bri1-like 3</fullName>
    </submittedName>
</protein>
<dbReference type="GO" id="GO:0016301">
    <property type="term" value="F:kinase activity"/>
    <property type="evidence" value="ECO:0007669"/>
    <property type="project" value="UniProtKB-KW"/>
</dbReference>
<dbReference type="OrthoDB" id="1743338at2759"/>
<dbReference type="Proteomes" id="UP000653305">
    <property type="component" value="Unassembled WGS sequence"/>
</dbReference>
<accession>A0A830C4H4</accession>
<evidence type="ECO:0000256" key="4">
    <source>
        <dbReference type="ARBA" id="ARBA00022729"/>
    </source>
</evidence>
<keyword evidence="4" id="KW-0732">Signal</keyword>
<keyword evidence="9" id="KW-0675">Receptor</keyword>
<evidence type="ECO:0000313" key="10">
    <source>
        <dbReference type="Proteomes" id="UP000653305"/>
    </source>
</evidence>